<reference evidence="2 3" key="1">
    <citation type="journal article" date="2019" name="Commun. Biol.">
        <title>The bagworm genome reveals a unique fibroin gene that provides high tensile strength.</title>
        <authorList>
            <person name="Kono N."/>
            <person name="Nakamura H."/>
            <person name="Ohtoshi R."/>
            <person name="Tomita M."/>
            <person name="Numata K."/>
            <person name="Arakawa K."/>
        </authorList>
    </citation>
    <scope>NUCLEOTIDE SEQUENCE [LARGE SCALE GENOMIC DNA]</scope>
</reference>
<organism evidence="2 3">
    <name type="scientific">Eumeta variegata</name>
    <name type="common">Bagworm moth</name>
    <name type="synonym">Eumeta japonica</name>
    <dbReference type="NCBI Taxonomy" id="151549"/>
    <lineage>
        <taxon>Eukaryota</taxon>
        <taxon>Metazoa</taxon>
        <taxon>Ecdysozoa</taxon>
        <taxon>Arthropoda</taxon>
        <taxon>Hexapoda</taxon>
        <taxon>Insecta</taxon>
        <taxon>Pterygota</taxon>
        <taxon>Neoptera</taxon>
        <taxon>Endopterygota</taxon>
        <taxon>Lepidoptera</taxon>
        <taxon>Glossata</taxon>
        <taxon>Ditrysia</taxon>
        <taxon>Tineoidea</taxon>
        <taxon>Psychidae</taxon>
        <taxon>Oiketicinae</taxon>
        <taxon>Eumeta</taxon>
    </lineage>
</organism>
<evidence type="ECO:0000259" key="1">
    <source>
        <dbReference type="PROSITE" id="PS50879"/>
    </source>
</evidence>
<dbReference type="Gene3D" id="3.30.420.10">
    <property type="entry name" value="Ribonuclease H-like superfamily/Ribonuclease H"/>
    <property type="match status" value="1"/>
</dbReference>
<dbReference type="InterPro" id="IPR002156">
    <property type="entry name" value="RNaseH_domain"/>
</dbReference>
<keyword evidence="3" id="KW-1185">Reference proteome</keyword>
<sequence length="173" mass="19323">MAGRRGDLVLDAPARSFCTAFQAEMIALQRTIRRVKNGKDKLVNIFRNSRSSLEVLTGPKTYRPLAREAKRDIFEIVVEGRTVRLFWVRAHAETASNERADELAKQAALTKKTAADYDRFPLSHVNKVISAASQGKSGNNGTPREAWVKSPNVSFPRWSKRTGSSAVADLYFL</sequence>
<dbReference type="InterPro" id="IPR012337">
    <property type="entry name" value="RNaseH-like_sf"/>
</dbReference>
<accession>A0A4C1UCS9</accession>
<dbReference type="OrthoDB" id="411823at2759"/>
<dbReference type="InterPro" id="IPR036397">
    <property type="entry name" value="RNaseH_sf"/>
</dbReference>
<evidence type="ECO:0000313" key="2">
    <source>
        <dbReference type="EMBL" id="GBP23736.1"/>
    </source>
</evidence>
<protein>
    <recommendedName>
        <fullName evidence="1">RNase H type-1 domain-containing protein</fullName>
    </recommendedName>
</protein>
<dbReference type="Pfam" id="PF00075">
    <property type="entry name" value="RNase_H"/>
    <property type="match status" value="1"/>
</dbReference>
<dbReference type="GO" id="GO:0004523">
    <property type="term" value="F:RNA-DNA hybrid ribonuclease activity"/>
    <property type="evidence" value="ECO:0007669"/>
    <property type="project" value="InterPro"/>
</dbReference>
<dbReference type="GO" id="GO:0003676">
    <property type="term" value="F:nucleic acid binding"/>
    <property type="evidence" value="ECO:0007669"/>
    <property type="project" value="InterPro"/>
</dbReference>
<feature type="domain" description="RNase H type-1" evidence="1">
    <location>
        <begin position="1"/>
        <end position="109"/>
    </location>
</feature>
<dbReference type="PROSITE" id="PS50879">
    <property type="entry name" value="RNASE_H_1"/>
    <property type="match status" value="1"/>
</dbReference>
<dbReference type="AlphaFoldDB" id="A0A4C1UCS9"/>
<dbReference type="Proteomes" id="UP000299102">
    <property type="component" value="Unassembled WGS sequence"/>
</dbReference>
<comment type="caution">
    <text evidence="2">The sequence shown here is derived from an EMBL/GenBank/DDBJ whole genome shotgun (WGS) entry which is preliminary data.</text>
</comment>
<proteinExistence type="predicted"/>
<gene>
    <name evidence="2" type="ORF">EVAR_13692_1</name>
</gene>
<evidence type="ECO:0000313" key="3">
    <source>
        <dbReference type="Proteomes" id="UP000299102"/>
    </source>
</evidence>
<name>A0A4C1UCS9_EUMVA</name>
<dbReference type="SUPFAM" id="SSF53098">
    <property type="entry name" value="Ribonuclease H-like"/>
    <property type="match status" value="1"/>
</dbReference>
<dbReference type="EMBL" id="BGZK01000153">
    <property type="protein sequence ID" value="GBP23736.1"/>
    <property type="molecule type" value="Genomic_DNA"/>
</dbReference>